<proteinExistence type="predicted"/>
<dbReference type="InterPro" id="IPR000445">
    <property type="entry name" value="HhH_motif"/>
</dbReference>
<evidence type="ECO:0000313" key="8">
    <source>
        <dbReference type="Proteomes" id="UP000000663"/>
    </source>
</evidence>
<evidence type="ECO:0000313" key="7">
    <source>
        <dbReference type="EMBL" id="CAJ38094.1"/>
    </source>
</evidence>
<dbReference type="Proteomes" id="UP000000663">
    <property type="component" value="Chromosome"/>
</dbReference>
<protein>
    <recommendedName>
        <fullName evidence="9">Radical SAM core domain-containing protein</fullName>
    </recommendedName>
</protein>
<dbReference type="SUPFAM" id="SSF47781">
    <property type="entry name" value="RuvA domain 2-like"/>
    <property type="match status" value="1"/>
</dbReference>
<sequence length="370" mass="42042">MGEKYFSLEERMRILSAGTKYDSCNSTTTCHTFTPDGRCIQLYKTLMTNRCSGECLYCPNRCGRDATRASLSAEEIAKITWDFYRRNAIEGLFLSSGIVGDPEHTAQKQLDVIKGLRDSGFPGYIHVRLMPGTPRDIIREVSLYANKFGINAETTCRSRYEEICPNFDYDIDILRRMSWTYENVKRRRSEVRYGEGIVGSNDTQFVVGASGEPDLEIISTIEHFMGEYGLRRPFFMSFDPVPDTPLSSGKPSPLWREVRLYQTSYLMKDYGLKCKDLEPVLTDGGFLPDEDPKMVMARLNKDLFPVDVNNASYEDLIKVPGIGPRTANQILRCRPILNYVQLSNMGVVLKRARPFIKVGNKVQASLEAFT</sequence>
<evidence type="ECO:0008006" key="9">
    <source>
        <dbReference type="Google" id="ProtNLM"/>
    </source>
</evidence>
<keyword evidence="4" id="KW-0408">Iron</keyword>
<dbReference type="SUPFAM" id="SSF102114">
    <property type="entry name" value="Radical SAM enzymes"/>
    <property type="match status" value="1"/>
</dbReference>
<dbReference type="GO" id="GO:0046872">
    <property type="term" value="F:metal ion binding"/>
    <property type="evidence" value="ECO:0007669"/>
    <property type="project" value="UniProtKB-KW"/>
</dbReference>
<dbReference type="Pfam" id="PF00633">
    <property type="entry name" value="HHH"/>
    <property type="match status" value="1"/>
</dbReference>
<dbReference type="eggNOG" id="arCOG00661">
    <property type="taxonomic scope" value="Archaea"/>
</dbReference>
<keyword evidence="3" id="KW-0227">DNA damage</keyword>
<dbReference type="CDD" id="cd01335">
    <property type="entry name" value="Radical_SAM"/>
    <property type="match status" value="1"/>
</dbReference>
<evidence type="ECO:0000256" key="4">
    <source>
        <dbReference type="ARBA" id="ARBA00023004"/>
    </source>
</evidence>
<reference evidence="7 8" key="1">
    <citation type="journal article" date="2006" name="Science">
        <title>Genome of rice cluster I archaea -- the key methane producers in the rice rhizosphere.</title>
        <authorList>
            <person name="Erkel C."/>
            <person name="Kube M."/>
            <person name="Reinhardt R."/>
            <person name="Liesack W."/>
        </authorList>
    </citation>
    <scope>NUCLEOTIDE SEQUENCE [LARGE SCALE GENOMIC DNA]</scope>
    <source>
        <strain evidence="8">DSM 22066 / NBRC 105507 / MRE50</strain>
    </source>
</reference>
<dbReference type="Gene3D" id="1.10.150.320">
    <property type="entry name" value="Photosystem II 12 kDa extrinsic protein"/>
    <property type="match status" value="1"/>
</dbReference>
<dbReference type="EMBL" id="AM114193">
    <property type="protein sequence ID" value="CAJ38094.1"/>
    <property type="molecule type" value="Genomic_DNA"/>
</dbReference>
<dbReference type="GO" id="GO:0003677">
    <property type="term" value="F:DNA binding"/>
    <property type="evidence" value="ECO:0007669"/>
    <property type="project" value="InterPro"/>
</dbReference>
<keyword evidence="1" id="KW-0949">S-adenosyl-L-methionine</keyword>
<dbReference type="GO" id="GO:0140097">
    <property type="term" value="F:catalytic activity, acting on DNA"/>
    <property type="evidence" value="ECO:0007669"/>
    <property type="project" value="UniProtKB-ARBA"/>
</dbReference>
<dbReference type="InterPro" id="IPR058240">
    <property type="entry name" value="rSAM_sf"/>
</dbReference>
<dbReference type="GO" id="GO:0006281">
    <property type="term" value="P:DNA repair"/>
    <property type="evidence" value="ECO:0007669"/>
    <property type="project" value="UniProtKB-KW"/>
</dbReference>
<dbReference type="InterPro" id="IPR007197">
    <property type="entry name" value="rSAM"/>
</dbReference>
<dbReference type="OrthoDB" id="15118at2157"/>
<evidence type="ECO:0000256" key="6">
    <source>
        <dbReference type="ARBA" id="ARBA00023204"/>
    </source>
</evidence>
<evidence type="ECO:0000256" key="3">
    <source>
        <dbReference type="ARBA" id="ARBA00022763"/>
    </source>
</evidence>
<dbReference type="KEGG" id="rci:RRC381"/>
<accession>Q0W0J9</accession>
<name>Q0W0J9_METAR</name>
<evidence type="ECO:0000256" key="2">
    <source>
        <dbReference type="ARBA" id="ARBA00022723"/>
    </source>
</evidence>
<evidence type="ECO:0000256" key="1">
    <source>
        <dbReference type="ARBA" id="ARBA00022691"/>
    </source>
</evidence>
<dbReference type="SFLD" id="SFLDS00029">
    <property type="entry name" value="Radical_SAM"/>
    <property type="match status" value="1"/>
</dbReference>
<keyword evidence="8" id="KW-1185">Reference proteome</keyword>
<organism evidence="7 8">
    <name type="scientific">Methanocella arvoryzae (strain DSM 22066 / NBRC 105507 / MRE50)</name>
    <dbReference type="NCBI Taxonomy" id="351160"/>
    <lineage>
        <taxon>Archaea</taxon>
        <taxon>Methanobacteriati</taxon>
        <taxon>Methanobacteriota</taxon>
        <taxon>Stenosarchaea group</taxon>
        <taxon>Methanomicrobia</taxon>
        <taxon>Methanocellales</taxon>
        <taxon>Methanocellaceae</taxon>
        <taxon>Methanocella</taxon>
    </lineage>
</organism>
<keyword evidence="6" id="KW-0234">DNA repair</keyword>
<gene>
    <name evidence="7" type="ORF">RRC381</name>
</gene>
<dbReference type="SFLD" id="SFLDG01102">
    <property type="entry name" value="Uncharacterised_Radical_SAM_Su"/>
    <property type="match status" value="1"/>
</dbReference>
<dbReference type="AlphaFoldDB" id="Q0W0J9"/>
<dbReference type="GO" id="GO:0051536">
    <property type="term" value="F:iron-sulfur cluster binding"/>
    <property type="evidence" value="ECO:0007669"/>
    <property type="project" value="UniProtKB-KW"/>
</dbReference>
<keyword evidence="5" id="KW-0411">Iron-sulfur</keyword>
<dbReference type="RefSeq" id="WP_012034497.1">
    <property type="nucleotide sequence ID" value="NC_009464.1"/>
</dbReference>
<dbReference type="InterPro" id="IPR023874">
    <property type="entry name" value="DNA_rSAM_put"/>
</dbReference>
<dbReference type="STRING" id="351160.RRC381"/>
<dbReference type="InterPro" id="IPR010994">
    <property type="entry name" value="RuvA_2-like"/>
</dbReference>
<dbReference type="InterPro" id="IPR013785">
    <property type="entry name" value="Aldolase_TIM"/>
</dbReference>
<evidence type="ECO:0000256" key="5">
    <source>
        <dbReference type="ARBA" id="ARBA00023014"/>
    </source>
</evidence>
<dbReference type="GeneID" id="5143140"/>
<dbReference type="Gene3D" id="3.20.20.70">
    <property type="entry name" value="Aldolase class I"/>
    <property type="match status" value="1"/>
</dbReference>
<dbReference type="GO" id="GO:0016787">
    <property type="term" value="F:hydrolase activity"/>
    <property type="evidence" value="ECO:0007669"/>
    <property type="project" value="UniProtKB-ARBA"/>
</dbReference>
<keyword evidence="2" id="KW-0479">Metal-binding</keyword>